<sequence>MNVNPILLVEDNPDDQELAIRAFRKSNLPNEIVIASDGPQALDYLFGRGKYAGAEIPALPAVVLLDLKLPKMDGLEVLQEIRSNHRTKRLPVVIVTTSKEEQDLIRGYELGANSYVQKPVDFNEFVDAIRQLGLYWLLLNESPTQ</sequence>
<dbReference type="SMART" id="SM00448">
    <property type="entry name" value="REC"/>
    <property type="match status" value="1"/>
</dbReference>
<evidence type="ECO:0000259" key="2">
    <source>
        <dbReference type="PROSITE" id="PS50110"/>
    </source>
</evidence>
<protein>
    <submittedName>
        <fullName evidence="3">Response regulator</fullName>
    </submittedName>
</protein>
<dbReference type="InterPro" id="IPR052893">
    <property type="entry name" value="TCS_response_regulator"/>
</dbReference>
<feature type="domain" description="Response regulatory" evidence="2">
    <location>
        <begin position="5"/>
        <end position="133"/>
    </location>
</feature>
<dbReference type="Proteomes" id="UP001501757">
    <property type="component" value="Unassembled WGS sequence"/>
</dbReference>
<dbReference type="EMBL" id="BAAAEI010000023">
    <property type="protein sequence ID" value="GAA0368052.1"/>
    <property type="molecule type" value="Genomic_DNA"/>
</dbReference>
<dbReference type="PANTHER" id="PTHR44520:SF1">
    <property type="entry name" value="TWO-COMPONENT SYSTEM REGULATORY PROTEIN"/>
    <property type="match status" value="1"/>
</dbReference>
<evidence type="ECO:0000313" key="4">
    <source>
        <dbReference type="Proteomes" id="UP001501757"/>
    </source>
</evidence>
<comment type="caution">
    <text evidence="3">The sequence shown here is derived from an EMBL/GenBank/DDBJ whole genome shotgun (WGS) entry which is preliminary data.</text>
</comment>
<evidence type="ECO:0000313" key="3">
    <source>
        <dbReference type="EMBL" id="GAA0368052.1"/>
    </source>
</evidence>
<dbReference type="PANTHER" id="PTHR44520">
    <property type="entry name" value="RESPONSE REGULATOR RCP1-RELATED"/>
    <property type="match status" value="1"/>
</dbReference>
<feature type="modified residue" description="4-aspartylphosphate" evidence="1">
    <location>
        <position position="66"/>
    </location>
</feature>
<dbReference type="CDD" id="cd17557">
    <property type="entry name" value="REC_Rcp-like"/>
    <property type="match status" value="1"/>
</dbReference>
<dbReference type="Pfam" id="PF00072">
    <property type="entry name" value="Response_reg"/>
    <property type="match status" value="1"/>
</dbReference>
<proteinExistence type="predicted"/>
<dbReference type="Gene3D" id="3.40.50.2300">
    <property type="match status" value="1"/>
</dbReference>
<reference evidence="3 4" key="1">
    <citation type="journal article" date="2019" name="Int. J. Syst. Evol. Microbiol.">
        <title>The Global Catalogue of Microorganisms (GCM) 10K type strain sequencing project: providing services to taxonomists for standard genome sequencing and annotation.</title>
        <authorList>
            <consortium name="The Broad Institute Genomics Platform"/>
            <consortium name="The Broad Institute Genome Sequencing Center for Infectious Disease"/>
            <person name="Wu L."/>
            <person name="Ma J."/>
        </authorList>
    </citation>
    <scope>NUCLEOTIDE SEQUENCE [LARGE SCALE GENOMIC DNA]</scope>
    <source>
        <strain evidence="3 4">JCM 13378</strain>
    </source>
</reference>
<dbReference type="InterPro" id="IPR001789">
    <property type="entry name" value="Sig_transdc_resp-reg_receiver"/>
</dbReference>
<organism evidence="3 4">
    <name type="scientific">Bowmanella denitrificans</name>
    <dbReference type="NCBI Taxonomy" id="366582"/>
    <lineage>
        <taxon>Bacteria</taxon>
        <taxon>Pseudomonadati</taxon>
        <taxon>Pseudomonadota</taxon>
        <taxon>Gammaproteobacteria</taxon>
        <taxon>Alteromonadales</taxon>
        <taxon>Alteromonadaceae</taxon>
        <taxon>Bowmanella</taxon>
    </lineage>
</organism>
<keyword evidence="1" id="KW-0597">Phosphoprotein</keyword>
<dbReference type="InterPro" id="IPR011006">
    <property type="entry name" value="CheY-like_superfamily"/>
</dbReference>
<accession>A0ABN0XMX1</accession>
<dbReference type="RefSeq" id="WP_343846734.1">
    <property type="nucleotide sequence ID" value="NZ_BAAAEI010000023.1"/>
</dbReference>
<dbReference type="SUPFAM" id="SSF52172">
    <property type="entry name" value="CheY-like"/>
    <property type="match status" value="1"/>
</dbReference>
<dbReference type="PROSITE" id="PS50110">
    <property type="entry name" value="RESPONSE_REGULATORY"/>
    <property type="match status" value="1"/>
</dbReference>
<evidence type="ECO:0000256" key="1">
    <source>
        <dbReference type="PROSITE-ProRule" id="PRU00169"/>
    </source>
</evidence>
<gene>
    <name evidence="3" type="ORF">GCM10009092_35400</name>
</gene>
<name>A0ABN0XMX1_9ALTE</name>
<keyword evidence="4" id="KW-1185">Reference proteome</keyword>